<feature type="transmembrane region" description="Helical" evidence="1">
    <location>
        <begin position="107"/>
        <end position="128"/>
    </location>
</feature>
<keyword evidence="1" id="KW-0812">Transmembrane</keyword>
<keyword evidence="1" id="KW-0472">Membrane</keyword>
<name>A0ABV7Y9J4_9ACTN</name>
<reference evidence="3" key="1">
    <citation type="journal article" date="2019" name="Int. J. Syst. Evol. Microbiol.">
        <title>The Global Catalogue of Microorganisms (GCM) 10K type strain sequencing project: providing services to taxonomists for standard genome sequencing and annotation.</title>
        <authorList>
            <consortium name="The Broad Institute Genomics Platform"/>
            <consortium name="The Broad Institute Genome Sequencing Center for Infectious Disease"/>
            <person name="Wu L."/>
            <person name="Ma J."/>
        </authorList>
    </citation>
    <scope>NUCLEOTIDE SEQUENCE [LARGE SCALE GENOMIC DNA]</scope>
    <source>
        <strain evidence="3">CGMCC 4.7241</strain>
    </source>
</reference>
<accession>A0ABV7Y9J4</accession>
<protein>
    <submittedName>
        <fullName evidence="2">Uncharacterized protein</fullName>
    </submittedName>
</protein>
<comment type="caution">
    <text evidence="2">The sequence shown here is derived from an EMBL/GenBank/DDBJ whole genome shotgun (WGS) entry which is preliminary data.</text>
</comment>
<feature type="transmembrane region" description="Helical" evidence="1">
    <location>
        <begin position="26"/>
        <end position="45"/>
    </location>
</feature>
<keyword evidence="3" id="KW-1185">Reference proteome</keyword>
<keyword evidence="1" id="KW-1133">Transmembrane helix</keyword>
<evidence type="ECO:0000313" key="3">
    <source>
        <dbReference type="Proteomes" id="UP001595699"/>
    </source>
</evidence>
<feature type="transmembrane region" description="Helical" evidence="1">
    <location>
        <begin position="51"/>
        <end position="70"/>
    </location>
</feature>
<dbReference type="Proteomes" id="UP001595699">
    <property type="component" value="Unassembled WGS sequence"/>
</dbReference>
<organism evidence="2 3">
    <name type="scientific">Tenggerimyces flavus</name>
    <dbReference type="NCBI Taxonomy" id="1708749"/>
    <lineage>
        <taxon>Bacteria</taxon>
        <taxon>Bacillati</taxon>
        <taxon>Actinomycetota</taxon>
        <taxon>Actinomycetes</taxon>
        <taxon>Propionibacteriales</taxon>
        <taxon>Nocardioidaceae</taxon>
        <taxon>Tenggerimyces</taxon>
    </lineage>
</organism>
<dbReference type="RefSeq" id="WP_205118495.1">
    <property type="nucleotide sequence ID" value="NZ_JAFBCM010000001.1"/>
</dbReference>
<gene>
    <name evidence="2" type="ORF">ACFOUW_11330</name>
</gene>
<evidence type="ECO:0000256" key="1">
    <source>
        <dbReference type="SAM" id="Phobius"/>
    </source>
</evidence>
<sequence length="287" mass="31334">MSGVTGAEPALVWPGEWKREIGRGKFYPTLIIGFAVFIGISGLLLLAQGKLAGAFIVLVIAVGAALVGVARWPRKLRGAFTTDSVVVNGMLENGVLIPMRVSRTAGAGLAVLCLPFMGFGAWGAMVAFRGREWWPLFFCAFLFVLGVFFLFGAIGTQRASRQQARGILLTPQRVVLTYGEKLDLEWSEIAHVDARTLGVNTELIPRTVMNLIVFVVHDLRRVEELPRQFRALGHKVGANAVGTIAVDRLTVDPVRVLYAMRFYLAHPEARTELGTSAAVQRITRGAF</sequence>
<proteinExistence type="predicted"/>
<feature type="transmembrane region" description="Helical" evidence="1">
    <location>
        <begin position="134"/>
        <end position="155"/>
    </location>
</feature>
<evidence type="ECO:0000313" key="2">
    <source>
        <dbReference type="EMBL" id="MFC3761433.1"/>
    </source>
</evidence>
<dbReference type="EMBL" id="JBHRZH010000008">
    <property type="protein sequence ID" value="MFC3761433.1"/>
    <property type="molecule type" value="Genomic_DNA"/>
</dbReference>